<dbReference type="AlphaFoldDB" id="A0AAN6PI49"/>
<dbReference type="InterPro" id="IPR049326">
    <property type="entry name" value="Rhodopsin_dom_fungi"/>
</dbReference>
<evidence type="ECO:0000256" key="1">
    <source>
        <dbReference type="ARBA" id="ARBA00004141"/>
    </source>
</evidence>
<gene>
    <name evidence="9" type="ORF">C8A01DRAFT_16959</name>
</gene>
<protein>
    <recommendedName>
        <fullName evidence="8">Rhodopsin domain-containing protein</fullName>
    </recommendedName>
</protein>
<keyword evidence="10" id="KW-1185">Reference proteome</keyword>
<feature type="compositionally biased region" description="Gly residues" evidence="6">
    <location>
        <begin position="301"/>
        <end position="311"/>
    </location>
</feature>
<keyword evidence="2 7" id="KW-0812">Transmembrane</keyword>
<keyword evidence="4 7" id="KW-0472">Membrane</keyword>
<dbReference type="Proteomes" id="UP001303115">
    <property type="component" value="Unassembled WGS sequence"/>
</dbReference>
<feature type="transmembrane region" description="Helical" evidence="7">
    <location>
        <begin position="24"/>
        <end position="43"/>
    </location>
</feature>
<sequence length="438" mass="48113">MSDAEQPPPGAPPPLPPNLPHDSLKLHIIISSTVCWFIAAFFVGLRFYTRGFIIRVLGSSDWSILLALIFAGATCGGVIEQAIHGAGHHVWDLDPNDTTSAMAWGRAAWYGILFYSLSLCFSKIAILLLYIHLFTFKWARLGGQILFGIVVLSHLYMMLVTFTACIPLYSYWDFTVTKKYCHQQSIWWSSTGLHMVTDFLIFLLPMPVVWTIRLPRRQKIILSAVFGFGFVVCFISILRLLQLLRAQTDPDFTYVAAELSYLTAVEVNGAIVCACVMTLKPFLAKFFPRIWGSFSSSRSRAGGGAGAGYRGRNGHRRGSETLVNHSGGPPTIGSLPSKLRMGPLGSMERDVWIEGDVGGKRGRGVAGGSGRRVWVDGGYVEIDDGDGDVWGVDVELVEHVNGIGEQDEVVLPRPPPPVGSGRVRVDTEVRVQVSKANE</sequence>
<evidence type="ECO:0000256" key="6">
    <source>
        <dbReference type="SAM" id="MobiDB-lite"/>
    </source>
</evidence>
<dbReference type="Pfam" id="PF20684">
    <property type="entry name" value="Fung_rhodopsin"/>
    <property type="match status" value="1"/>
</dbReference>
<keyword evidence="3 7" id="KW-1133">Transmembrane helix</keyword>
<evidence type="ECO:0000256" key="2">
    <source>
        <dbReference type="ARBA" id="ARBA00022692"/>
    </source>
</evidence>
<dbReference type="EMBL" id="MU854413">
    <property type="protein sequence ID" value="KAK4038995.1"/>
    <property type="molecule type" value="Genomic_DNA"/>
</dbReference>
<name>A0AAN6PI49_9PEZI</name>
<organism evidence="9 10">
    <name type="scientific">Parachaetomium inaequale</name>
    <dbReference type="NCBI Taxonomy" id="2588326"/>
    <lineage>
        <taxon>Eukaryota</taxon>
        <taxon>Fungi</taxon>
        <taxon>Dikarya</taxon>
        <taxon>Ascomycota</taxon>
        <taxon>Pezizomycotina</taxon>
        <taxon>Sordariomycetes</taxon>
        <taxon>Sordariomycetidae</taxon>
        <taxon>Sordariales</taxon>
        <taxon>Chaetomiaceae</taxon>
        <taxon>Parachaetomium</taxon>
    </lineage>
</organism>
<evidence type="ECO:0000256" key="4">
    <source>
        <dbReference type="ARBA" id="ARBA00023136"/>
    </source>
</evidence>
<comment type="subcellular location">
    <subcellularLocation>
        <location evidence="1">Membrane</location>
        <topology evidence="1">Multi-pass membrane protein</topology>
    </subcellularLocation>
</comment>
<feature type="transmembrane region" description="Helical" evidence="7">
    <location>
        <begin position="145"/>
        <end position="172"/>
    </location>
</feature>
<feature type="domain" description="Rhodopsin" evidence="8">
    <location>
        <begin position="45"/>
        <end position="284"/>
    </location>
</feature>
<comment type="similarity">
    <text evidence="5">Belongs to the SAT4 family.</text>
</comment>
<evidence type="ECO:0000256" key="5">
    <source>
        <dbReference type="ARBA" id="ARBA00038359"/>
    </source>
</evidence>
<feature type="transmembrane region" description="Helical" evidence="7">
    <location>
        <begin position="107"/>
        <end position="133"/>
    </location>
</feature>
<dbReference type="InterPro" id="IPR052337">
    <property type="entry name" value="SAT4-like"/>
</dbReference>
<dbReference type="PANTHER" id="PTHR33048">
    <property type="entry name" value="PTH11-LIKE INTEGRAL MEMBRANE PROTEIN (AFU_ORTHOLOGUE AFUA_5G11245)"/>
    <property type="match status" value="1"/>
</dbReference>
<dbReference type="GO" id="GO:0016020">
    <property type="term" value="C:membrane"/>
    <property type="evidence" value="ECO:0007669"/>
    <property type="project" value="UniProtKB-SubCell"/>
</dbReference>
<accession>A0AAN6PI49</accession>
<feature type="transmembrane region" description="Helical" evidence="7">
    <location>
        <begin position="192"/>
        <end position="213"/>
    </location>
</feature>
<feature type="transmembrane region" description="Helical" evidence="7">
    <location>
        <begin position="64"/>
        <end position="87"/>
    </location>
</feature>
<evidence type="ECO:0000313" key="9">
    <source>
        <dbReference type="EMBL" id="KAK4038995.1"/>
    </source>
</evidence>
<dbReference type="PANTHER" id="PTHR33048:SF47">
    <property type="entry name" value="INTEGRAL MEMBRANE PROTEIN-RELATED"/>
    <property type="match status" value="1"/>
</dbReference>
<evidence type="ECO:0000256" key="3">
    <source>
        <dbReference type="ARBA" id="ARBA00022989"/>
    </source>
</evidence>
<feature type="region of interest" description="Disordered" evidence="6">
    <location>
        <begin position="297"/>
        <end position="339"/>
    </location>
</feature>
<feature type="transmembrane region" description="Helical" evidence="7">
    <location>
        <begin position="220"/>
        <end position="241"/>
    </location>
</feature>
<evidence type="ECO:0000259" key="8">
    <source>
        <dbReference type="Pfam" id="PF20684"/>
    </source>
</evidence>
<proteinExistence type="inferred from homology"/>
<comment type="caution">
    <text evidence="9">The sequence shown here is derived from an EMBL/GenBank/DDBJ whole genome shotgun (WGS) entry which is preliminary data.</text>
</comment>
<evidence type="ECO:0000313" key="10">
    <source>
        <dbReference type="Proteomes" id="UP001303115"/>
    </source>
</evidence>
<evidence type="ECO:0000256" key="7">
    <source>
        <dbReference type="SAM" id="Phobius"/>
    </source>
</evidence>
<reference evidence="10" key="1">
    <citation type="journal article" date="2023" name="Mol. Phylogenet. Evol.">
        <title>Genome-scale phylogeny and comparative genomics of the fungal order Sordariales.</title>
        <authorList>
            <person name="Hensen N."/>
            <person name="Bonometti L."/>
            <person name="Westerberg I."/>
            <person name="Brannstrom I.O."/>
            <person name="Guillou S."/>
            <person name="Cros-Aarteil S."/>
            <person name="Calhoun S."/>
            <person name="Haridas S."/>
            <person name="Kuo A."/>
            <person name="Mondo S."/>
            <person name="Pangilinan J."/>
            <person name="Riley R."/>
            <person name="LaButti K."/>
            <person name="Andreopoulos B."/>
            <person name="Lipzen A."/>
            <person name="Chen C."/>
            <person name="Yan M."/>
            <person name="Daum C."/>
            <person name="Ng V."/>
            <person name="Clum A."/>
            <person name="Steindorff A."/>
            <person name="Ohm R.A."/>
            <person name="Martin F."/>
            <person name="Silar P."/>
            <person name="Natvig D.O."/>
            <person name="Lalanne C."/>
            <person name="Gautier V."/>
            <person name="Ament-Velasquez S.L."/>
            <person name="Kruys A."/>
            <person name="Hutchinson M.I."/>
            <person name="Powell A.J."/>
            <person name="Barry K."/>
            <person name="Miller A.N."/>
            <person name="Grigoriev I.V."/>
            <person name="Debuchy R."/>
            <person name="Gladieux P."/>
            <person name="Hiltunen Thoren M."/>
            <person name="Johannesson H."/>
        </authorList>
    </citation>
    <scope>NUCLEOTIDE SEQUENCE [LARGE SCALE GENOMIC DNA]</scope>
    <source>
        <strain evidence="10">CBS 284.82</strain>
    </source>
</reference>